<dbReference type="EMBL" id="JAEMHK010000008">
    <property type="protein sequence ID" value="MBJ6800878.1"/>
    <property type="molecule type" value="Genomic_DNA"/>
</dbReference>
<keyword evidence="1" id="KW-0175">Coiled coil</keyword>
<reference evidence="2 3" key="1">
    <citation type="submission" date="2020-12" db="EMBL/GenBank/DDBJ databases">
        <title>Geomonas sp. Red259, isolated from paddy soil.</title>
        <authorList>
            <person name="Xu Z."/>
            <person name="Zhang Z."/>
            <person name="Masuda Y."/>
            <person name="Itoh H."/>
            <person name="Senoo K."/>
        </authorList>
    </citation>
    <scope>NUCLEOTIDE SEQUENCE [LARGE SCALE GENOMIC DNA]</scope>
    <source>
        <strain evidence="2 3">Red259</strain>
    </source>
</reference>
<evidence type="ECO:0000256" key="1">
    <source>
        <dbReference type="SAM" id="Coils"/>
    </source>
</evidence>
<evidence type="ECO:0000313" key="3">
    <source>
        <dbReference type="Proteomes" id="UP000641025"/>
    </source>
</evidence>
<accession>A0ABS0YSE4</accession>
<proteinExistence type="predicted"/>
<keyword evidence="3" id="KW-1185">Reference proteome</keyword>
<organism evidence="2 3">
    <name type="scientific">Geomonas propionica</name>
    <dbReference type="NCBI Taxonomy" id="2798582"/>
    <lineage>
        <taxon>Bacteria</taxon>
        <taxon>Pseudomonadati</taxon>
        <taxon>Thermodesulfobacteriota</taxon>
        <taxon>Desulfuromonadia</taxon>
        <taxon>Geobacterales</taxon>
        <taxon>Geobacteraceae</taxon>
        <taxon>Geomonas</taxon>
    </lineage>
</organism>
<protein>
    <recommendedName>
        <fullName evidence="4">DUF4404 family protein</fullName>
    </recommendedName>
</protein>
<dbReference type="RefSeq" id="WP_199395378.1">
    <property type="nucleotide sequence ID" value="NZ_JAEMHK010000008.1"/>
</dbReference>
<sequence>MTDMLQKLQAATSDDPATAELLREAVQEIRELRKQRDAMEEILIVLSRTELPWDEDGNPTDALPHFKERYLNAVHEAAGLLGLELRSTITRTEPRT</sequence>
<dbReference type="Proteomes" id="UP000641025">
    <property type="component" value="Unassembled WGS sequence"/>
</dbReference>
<name>A0ABS0YSE4_9BACT</name>
<evidence type="ECO:0008006" key="4">
    <source>
        <dbReference type="Google" id="ProtNLM"/>
    </source>
</evidence>
<gene>
    <name evidence="2" type="ORF">JFN90_12125</name>
</gene>
<feature type="coiled-coil region" evidence="1">
    <location>
        <begin position="22"/>
        <end position="49"/>
    </location>
</feature>
<evidence type="ECO:0000313" key="2">
    <source>
        <dbReference type="EMBL" id="MBJ6800878.1"/>
    </source>
</evidence>
<comment type="caution">
    <text evidence="2">The sequence shown here is derived from an EMBL/GenBank/DDBJ whole genome shotgun (WGS) entry which is preliminary data.</text>
</comment>